<dbReference type="SUPFAM" id="SSF54984">
    <property type="entry name" value="eEF-1beta-like"/>
    <property type="match status" value="1"/>
</dbReference>
<dbReference type="CDD" id="cd00292">
    <property type="entry name" value="EF1B"/>
    <property type="match status" value="1"/>
</dbReference>
<evidence type="ECO:0000256" key="4">
    <source>
        <dbReference type="RuleBase" id="RU003791"/>
    </source>
</evidence>
<dbReference type="PANTHER" id="PTHR11595">
    <property type="entry name" value="EF-HAND AND COILED-COIL DOMAIN-CONTAINING FAMILY MEMBER"/>
    <property type="match status" value="1"/>
</dbReference>
<evidence type="ECO:0000259" key="6">
    <source>
        <dbReference type="SMART" id="SM00888"/>
    </source>
</evidence>
<dbReference type="FunFam" id="3.30.70.60:FF:000001">
    <property type="entry name" value="Elongation factor 1-beta 1 like"/>
    <property type="match status" value="1"/>
</dbReference>
<dbReference type="GO" id="GO:0003746">
    <property type="term" value="F:translation elongation factor activity"/>
    <property type="evidence" value="ECO:0007669"/>
    <property type="project" value="UniProtKB-KW"/>
</dbReference>
<keyword evidence="9" id="KW-1185">Reference proteome</keyword>
<evidence type="ECO:0000256" key="2">
    <source>
        <dbReference type="ARBA" id="ARBA00022768"/>
    </source>
</evidence>
<feature type="domain" description="Elongation factor 1 beta central acidic region eukaryote" evidence="7">
    <location>
        <begin position="186"/>
        <end position="213"/>
    </location>
</feature>
<evidence type="ECO:0000256" key="5">
    <source>
        <dbReference type="SAM" id="MobiDB-lite"/>
    </source>
</evidence>
<dbReference type="Gene3D" id="3.30.70.60">
    <property type="match status" value="1"/>
</dbReference>
<dbReference type="Pfam" id="PF10587">
    <property type="entry name" value="EF-1_beta_acid"/>
    <property type="match status" value="1"/>
</dbReference>
<dbReference type="GO" id="GO:0005829">
    <property type="term" value="C:cytosol"/>
    <property type="evidence" value="ECO:0007669"/>
    <property type="project" value="TreeGrafter"/>
</dbReference>
<gene>
    <name evidence="8" type="ORF">PIBRA_LOCUS7688</name>
</gene>
<reference evidence="8" key="1">
    <citation type="submission" date="2022-05" db="EMBL/GenBank/DDBJ databases">
        <authorList>
            <person name="Okamura Y."/>
        </authorList>
    </citation>
    <scope>NUCLEOTIDE SEQUENCE</scope>
</reference>
<dbReference type="InterPro" id="IPR014717">
    <property type="entry name" value="Transl_elong_EF1B/ribsomal_bS6"/>
</dbReference>
<protein>
    <recommendedName>
        <fullName evidence="10">Elongation factor 1-delta</fullName>
    </recommendedName>
</protein>
<evidence type="ECO:0000256" key="3">
    <source>
        <dbReference type="ARBA" id="ARBA00022917"/>
    </source>
</evidence>
<accession>A0A9P0TPN3</accession>
<sequence length="308" mass="34354">MSVSVLIVTVKKRGDHDLLTSSAFGISRIVRLPHLLDCLKYRTREVSKMSVLMYEKVWLDKNVYNEAEKNYYESLNKSQITPLVVVGSSLASEVAKARQHIKNSLECMDSVASLTGVPNTEINSKLNKLVQENSELKKAMEELRKLVISLQARVDGLESTEAKPQQSASKVQAAKEEQESDDGVDLFGSDDEEESAEAVKLRDERLAAYNAKKAKKPVLIAKSNIILDVKPWDDETDMKAMEQAVRNISTDGLLWGAAKLVPLAFGIHKLQISCVVEDDKVSVDWLTEEIEKNEDFVQSVDIAAFNKV</sequence>
<dbReference type="EMBL" id="CALOZG010000013">
    <property type="protein sequence ID" value="CAH4031120.1"/>
    <property type="molecule type" value="Genomic_DNA"/>
</dbReference>
<dbReference type="PANTHER" id="PTHR11595:SF26">
    <property type="entry name" value="ELONGATION FACTOR 1-DELTA"/>
    <property type="match status" value="1"/>
</dbReference>
<dbReference type="InterPro" id="IPR001326">
    <property type="entry name" value="Transl_elong_EF1B_B/D_CS"/>
</dbReference>
<proteinExistence type="inferred from homology"/>
<dbReference type="SMART" id="SM01182">
    <property type="entry name" value="EF-1_beta_acid"/>
    <property type="match status" value="1"/>
</dbReference>
<dbReference type="SMART" id="SM00888">
    <property type="entry name" value="EF1_GNE"/>
    <property type="match status" value="1"/>
</dbReference>
<feature type="compositionally biased region" description="Acidic residues" evidence="5">
    <location>
        <begin position="178"/>
        <end position="189"/>
    </location>
</feature>
<dbReference type="AlphaFoldDB" id="A0A9P0TPN3"/>
<dbReference type="Pfam" id="PF00736">
    <property type="entry name" value="EF1_GNE"/>
    <property type="match status" value="1"/>
</dbReference>
<dbReference type="InterPro" id="IPR014038">
    <property type="entry name" value="EF1B_bsu/dsu_GNE"/>
</dbReference>
<keyword evidence="3 4" id="KW-0648">Protein biosynthesis</keyword>
<dbReference type="InterPro" id="IPR049720">
    <property type="entry name" value="EF1B_bsu/dsu"/>
</dbReference>
<evidence type="ECO:0008006" key="10">
    <source>
        <dbReference type="Google" id="ProtNLM"/>
    </source>
</evidence>
<comment type="similarity">
    <text evidence="1 4">Belongs to the EF-1-beta/EF-1-delta family.</text>
</comment>
<evidence type="ECO:0000256" key="1">
    <source>
        <dbReference type="ARBA" id="ARBA00007411"/>
    </source>
</evidence>
<comment type="caution">
    <text evidence="8">The sequence shown here is derived from an EMBL/GenBank/DDBJ whole genome shotgun (WGS) entry which is preliminary data.</text>
</comment>
<feature type="region of interest" description="Disordered" evidence="5">
    <location>
        <begin position="158"/>
        <end position="189"/>
    </location>
</feature>
<dbReference type="Proteomes" id="UP001152562">
    <property type="component" value="Unassembled WGS sequence"/>
</dbReference>
<dbReference type="InterPro" id="IPR036219">
    <property type="entry name" value="eEF-1beta-like_sf"/>
</dbReference>
<name>A0A9P0TPN3_PIEBR</name>
<evidence type="ECO:0000313" key="9">
    <source>
        <dbReference type="Proteomes" id="UP001152562"/>
    </source>
</evidence>
<feature type="domain" description="Translation elongation factor EF1B beta/delta subunit guanine nucleotide exchange" evidence="6">
    <location>
        <begin position="222"/>
        <end position="308"/>
    </location>
</feature>
<keyword evidence="2 4" id="KW-0251">Elongation factor</keyword>
<organism evidence="8 9">
    <name type="scientific">Pieris brassicae</name>
    <name type="common">White butterfly</name>
    <name type="synonym">Large white butterfly</name>
    <dbReference type="NCBI Taxonomy" id="7116"/>
    <lineage>
        <taxon>Eukaryota</taxon>
        <taxon>Metazoa</taxon>
        <taxon>Ecdysozoa</taxon>
        <taxon>Arthropoda</taxon>
        <taxon>Hexapoda</taxon>
        <taxon>Insecta</taxon>
        <taxon>Pterygota</taxon>
        <taxon>Neoptera</taxon>
        <taxon>Endopterygota</taxon>
        <taxon>Lepidoptera</taxon>
        <taxon>Glossata</taxon>
        <taxon>Ditrysia</taxon>
        <taxon>Papilionoidea</taxon>
        <taxon>Pieridae</taxon>
        <taxon>Pierinae</taxon>
        <taxon>Pieris</taxon>
    </lineage>
</organism>
<dbReference type="GO" id="GO:0005853">
    <property type="term" value="C:eukaryotic translation elongation factor 1 complex"/>
    <property type="evidence" value="ECO:0007669"/>
    <property type="project" value="InterPro"/>
</dbReference>
<evidence type="ECO:0000313" key="8">
    <source>
        <dbReference type="EMBL" id="CAH4031120.1"/>
    </source>
</evidence>
<dbReference type="InterPro" id="IPR018940">
    <property type="entry name" value="EF-1_beta_acid_region_euk"/>
</dbReference>
<dbReference type="GO" id="GO:0005085">
    <property type="term" value="F:guanyl-nucleotide exchange factor activity"/>
    <property type="evidence" value="ECO:0007669"/>
    <property type="project" value="TreeGrafter"/>
</dbReference>
<evidence type="ECO:0000259" key="7">
    <source>
        <dbReference type="SMART" id="SM01182"/>
    </source>
</evidence>
<dbReference type="PROSITE" id="PS00825">
    <property type="entry name" value="EF1BD_2"/>
    <property type="match status" value="1"/>
</dbReference>